<protein>
    <submittedName>
        <fullName evidence="2">Uncharacterized protein</fullName>
    </submittedName>
</protein>
<organism evidence="2">
    <name type="scientific">Methyloraptor flagellatus</name>
    <dbReference type="NCBI Taxonomy" id="3162530"/>
    <lineage>
        <taxon>Bacteria</taxon>
        <taxon>Pseudomonadati</taxon>
        <taxon>Pseudomonadota</taxon>
        <taxon>Alphaproteobacteria</taxon>
        <taxon>Hyphomicrobiales</taxon>
        <taxon>Ancalomicrobiaceae</taxon>
        <taxon>Methyloraptor</taxon>
    </lineage>
</organism>
<feature type="signal peptide" evidence="1">
    <location>
        <begin position="1"/>
        <end position="21"/>
    </location>
</feature>
<sequence>MATVSIQAGKLASLAVAIALAAGSIVQGGAAFAQSIPEKTVTRDLVRRLLVDSCVYSISARAEADRKVVVDACQCSSAKFIKGVDEKDIAELQGRAELPGEWVRTVEAGTAQCGKR</sequence>
<reference evidence="2" key="1">
    <citation type="submission" date="2024-06" db="EMBL/GenBank/DDBJ databases">
        <title>Methylostella associata gen. nov., sp. nov., a novel Ancalomicrobiaceae-affiliated facultatively methylotrophic bacteria that feed on methanotrophs of the genus Methylococcus.</title>
        <authorList>
            <person name="Saltykova V."/>
            <person name="Danilova O.V."/>
            <person name="Oshkin I.Y."/>
            <person name="Belova S.E."/>
            <person name="Pimenov N.V."/>
            <person name="Dedysh S.N."/>
        </authorList>
    </citation>
    <scope>NUCLEOTIDE SEQUENCE</scope>
    <source>
        <strain evidence="2">S20</strain>
    </source>
</reference>
<dbReference type="AlphaFoldDB" id="A0AAU7XDY7"/>
<dbReference type="KEGG" id="mflg:ABS361_07195"/>
<evidence type="ECO:0000256" key="1">
    <source>
        <dbReference type="SAM" id="SignalP"/>
    </source>
</evidence>
<accession>A0AAU7XDY7</accession>
<name>A0AAU7XDY7_9HYPH</name>
<feature type="chain" id="PRO_5043806583" evidence="1">
    <location>
        <begin position="22"/>
        <end position="116"/>
    </location>
</feature>
<gene>
    <name evidence="2" type="ORF">ABS361_07195</name>
</gene>
<keyword evidence="1" id="KW-0732">Signal</keyword>
<evidence type="ECO:0000313" key="2">
    <source>
        <dbReference type="EMBL" id="XBY46013.1"/>
    </source>
</evidence>
<dbReference type="EMBL" id="CP158568">
    <property type="protein sequence ID" value="XBY46013.1"/>
    <property type="molecule type" value="Genomic_DNA"/>
</dbReference>
<proteinExistence type="predicted"/>
<dbReference type="RefSeq" id="WP_407051109.1">
    <property type="nucleotide sequence ID" value="NZ_CP158568.1"/>
</dbReference>